<evidence type="ECO:0000256" key="1">
    <source>
        <dbReference type="ARBA" id="ARBA00001913"/>
    </source>
</evidence>
<dbReference type="Proteomes" id="UP000694844">
    <property type="component" value="Chromosome 2"/>
</dbReference>
<gene>
    <name evidence="9" type="primary">LOC111120483</name>
</gene>
<evidence type="ECO:0000256" key="7">
    <source>
        <dbReference type="SAM" id="Phobius"/>
    </source>
</evidence>
<dbReference type="InterPro" id="IPR009283">
    <property type="entry name" value="Apyrase"/>
</dbReference>
<sequence>MNSSVYPTTVHEWMNVIRRPTPYRVGNARLHVKTRTLVYAVMFLAAVIILMIFMLPSRRISKSTCVDEGIHLETNYDYKYPLTPPKRIGDGFQFRIGLIADLDQNSKSDKKKNTWISYLHEGNLTISQTYEYADFDMESRPHILKSTLSQGGRGMELSELLVFDGKLCAVDDRTGVVYHIVNKKMIPWVVLADGDGNTPKGFKSEWATVKNNRMYVGGLGKEWTSIEGVVENLNPQWVKSIGPGGDVRHEDWHIYYNSMKRAAGIEFPGYIIHESGGWSEIHQRWFFLPRRASHLRYSEKEDESRATDLMFIANEGFTNIKVKHIGELSKTRGFSSFKFIPETNDQVIVALKSEEVAGKIASYLTIFKIDGKILLKERHIGDVKYEGIEFI</sequence>
<feature type="transmembrane region" description="Helical" evidence="7">
    <location>
        <begin position="37"/>
        <end position="55"/>
    </location>
</feature>
<dbReference type="FunFam" id="2.120.10.100:FF:000001">
    <property type="entry name" value="Soluble calcium-activated nucleotidase 1"/>
    <property type="match status" value="1"/>
</dbReference>
<evidence type="ECO:0000313" key="9">
    <source>
        <dbReference type="RefSeq" id="XP_022316923.1"/>
    </source>
</evidence>
<dbReference type="OrthoDB" id="25028at2759"/>
<keyword evidence="3" id="KW-0378">Hydrolase</keyword>
<dbReference type="KEGG" id="cvn:111120483"/>
<evidence type="ECO:0000313" key="8">
    <source>
        <dbReference type="Proteomes" id="UP000694844"/>
    </source>
</evidence>
<accession>A0A8B8CM56</accession>
<evidence type="ECO:0000256" key="5">
    <source>
        <dbReference type="ARBA" id="ARBA00025738"/>
    </source>
</evidence>
<dbReference type="InterPro" id="IPR036258">
    <property type="entry name" value="Apyrase_sf"/>
</dbReference>
<keyword evidence="8" id="KW-1185">Reference proteome</keyword>
<feature type="binding site" evidence="6">
    <location>
        <position position="158"/>
    </location>
    <ligand>
        <name>Ca(2+)</name>
        <dbReference type="ChEBI" id="CHEBI:29108"/>
    </ligand>
</feature>
<feature type="binding site" evidence="6">
    <location>
        <position position="335"/>
    </location>
    <ligand>
        <name>Ca(2+)</name>
        <dbReference type="ChEBI" id="CHEBI:29108"/>
    </ligand>
</feature>
<feature type="binding site" evidence="6">
    <location>
        <position position="159"/>
    </location>
    <ligand>
        <name>Ca(2+)</name>
        <dbReference type="ChEBI" id="CHEBI:29108"/>
    </ligand>
</feature>
<feature type="binding site" evidence="6">
    <location>
        <position position="386"/>
    </location>
    <ligand>
        <name>Ca(2+)</name>
        <dbReference type="ChEBI" id="CHEBI:29108"/>
    </ligand>
</feature>
<keyword evidence="7" id="KW-0812">Transmembrane</keyword>
<dbReference type="PANTHER" id="PTHR13023">
    <property type="entry name" value="APYRASE"/>
    <property type="match status" value="1"/>
</dbReference>
<feature type="binding site" evidence="6">
    <location>
        <position position="205"/>
    </location>
    <ligand>
        <name>Ca(2+)</name>
        <dbReference type="ChEBI" id="CHEBI:29108"/>
    </ligand>
</feature>
<keyword evidence="7" id="KW-1133">Transmembrane helix</keyword>
<name>A0A8B8CM56_CRAVI</name>
<dbReference type="GO" id="GO:0045134">
    <property type="term" value="F:UDP phosphatase activity"/>
    <property type="evidence" value="ECO:0007669"/>
    <property type="project" value="TreeGrafter"/>
</dbReference>
<dbReference type="Gene3D" id="2.120.10.100">
    <property type="entry name" value="Apyrase"/>
    <property type="match status" value="1"/>
</dbReference>
<proteinExistence type="inferred from homology"/>
<comment type="similarity">
    <text evidence="5">Belongs to the apyrase family.</text>
</comment>
<dbReference type="GO" id="GO:0004382">
    <property type="term" value="F:GDP phosphatase activity"/>
    <property type="evidence" value="ECO:0007669"/>
    <property type="project" value="TreeGrafter"/>
</dbReference>
<dbReference type="GO" id="GO:0005509">
    <property type="term" value="F:calcium ion binding"/>
    <property type="evidence" value="ECO:0007669"/>
    <property type="project" value="InterPro"/>
</dbReference>
<keyword evidence="2 6" id="KW-0479">Metal-binding</keyword>
<protein>
    <submittedName>
        <fullName evidence="9">Soluble calcium-activated nucleotidase 1-like</fullName>
    </submittedName>
</protein>
<evidence type="ECO:0000256" key="2">
    <source>
        <dbReference type="ARBA" id="ARBA00022723"/>
    </source>
</evidence>
<keyword evidence="4 6" id="KW-0106">Calcium</keyword>
<evidence type="ECO:0000256" key="3">
    <source>
        <dbReference type="ARBA" id="ARBA00022801"/>
    </source>
</evidence>
<comment type="cofactor">
    <cofactor evidence="1 6">
        <name>Ca(2+)</name>
        <dbReference type="ChEBI" id="CHEBI:29108"/>
    </cofactor>
</comment>
<dbReference type="GO" id="GO:0030166">
    <property type="term" value="P:proteoglycan biosynthetic process"/>
    <property type="evidence" value="ECO:0007669"/>
    <property type="project" value="TreeGrafter"/>
</dbReference>
<dbReference type="AlphaFoldDB" id="A0A8B8CM56"/>
<feature type="binding site" evidence="6">
    <location>
        <position position="274"/>
    </location>
    <ligand>
        <name>Ca(2+)</name>
        <dbReference type="ChEBI" id="CHEBI:29108"/>
    </ligand>
</feature>
<evidence type="ECO:0000256" key="6">
    <source>
        <dbReference type="PIRSR" id="PIRSR609283-1"/>
    </source>
</evidence>
<keyword evidence="7" id="KW-0472">Membrane</keyword>
<dbReference type="RefSeq" id="XP_022316923.1">
    <property type="nucleotide sequence ID" value="XM_022461215.1"/>
</dbReference>
<dbReference type="Pfam" id="PF06079">
    <property type="entry name" value="Apyrase"/>
    <property type="match status" value="1"/>
</dbReference>
<reference evidence="9" key="1">
    <citation type="submission" date="2025-08" db="UniProtKB">
        <authorList>
            <consortium name="RefSeq"/>
        </authorList>
    </citation>
    <scope>IDENTIFICATION</scope>
    <source>
        <tissue evidence="9">Whole sample</tissue>
    </source>
</reference>
<dbReference type="SUPFAM" id="SSF101887">
    <property type="entry name" value="Apyrase"/>
    <property type="match status" value="1"/>
</dbReference>
<organism evidence="8 9">
    <name type="scientific">Crassostrea virginica</name>
    <name type="common">Eastern oyster</name>
    <dbReference type="NCBI Taxonomy" id="6565"/>
    <lineage>
        <taxon>Eukaryota</taxon>
        <taxon>Metazoa</taxon>
        <taxon>Spiralia</taxon>
        <taxon>Lophotrochozoa</taxon>
        <taxon>Mollusca</taxon>
        <taxon>Bivalvia</taxon>
        <taxon>Autobranchia</taxon>
        <taxon>Pteriomorphia</taxon>
        <taxon>Ostreida</taxon>
        <taxon>Ostreoidea</taxon>
        <taxon>Ostreidae</taxon>
        <taxon>Crassostrea</taxon>
    </lineage>
</organism>
<dbReference type="PANTHER" id="PTHR13023:SF3">
    <property type="entry name" value="SOLUBLE CALCIUM-ACTIVATED NUCLEOTIDASE 1"/>
    <property type="match status" value="1"/>
</dbReference>
<evidence type="ECO:0000256" key="4">
    <source>
        <dbReference type="ARBA" id="ARBA00022837"/>
    </source>
</evidence>
<dbReference type="GeneID" id="111120483"/>